<dbReference type="GeneID" id="130460895"/>
<accession>A0ABM3QMQ1</accession>
<sequence length="218" mass="24382">MLKKSKIKSFPCLFVGSAALRPLLPPLLPPPFAPSFLAAPLNPNNFTGDASGQLHRSPLLSSLQRRCAVTNAPTPHLHLAPYLVLGRQSERIHNLAFHATALELVTDFKKSLNTVNSACDEVRNSGNLKEIMQLILNLGNLLNSGTARGDYVQHKNFTSKFTPYHSSAKDFCCWFFVTETIHNEVFKTPREGPFTKKELDEVRDKWATYFNDCELPSV</sequence>
<dbReference type="Gene3D" id="1.20.58.2220">
    <property type="entry name" value="Formin, FH2 domain"/>
    <property type="match status" value="1"/>
</dbReference>
<dbReference type="Pfam" id="PF02181">
    <property type="entry name" value="FH2"/>
    <property type="match status" value="1"/>
</dbReference>
<organism evidence="3 4">
    <name type="scientific">Spinacia oleracea</name>
    <name type="common">Spinach</name>
    <dbReference type="NCBI Taxonomy" id="3562"/>
    <lineage>
        <taxon>Eukaryota</taxon>
        <taxon>Viridiplantae</taxon>
        <taxon>Streptophyta</taxon>
        <taxon>Embryophyta</taxon>
        <taxon>Tracheophyta</taxon>
        <taxon>Spermatophyta</taxon>
        <taxon>Magnoliopsida</taxon>
        <taxon>eudicotyledons</taxon>
        <taxon>Gunneridae</taxon>
        <taxon>Pentapetalae</taxon>
        <taxon>Caryophyllales</taxon>
        <taxon>Chenopodiaceae</taxon>
        <taxon>Chenopodioideae</taxon>
        <taxon>Anserineae</taxon>
        <taxon>Spinacia</taxon>
    </lineage>
</organism>
<reference evidence="4" key="2">
    <citation type="submission" date="2025-08" db="UniProtKB">
        <authorList>
            <consortium name="RefSeq"/>
        </authorList>
    </citation>
    <scope>IDENTIFICATION</scope>
    <source>
        <tissue evidence="4">Leaf</tissue>
    </source>
</reference>
<dbReference type="InterPro" id="IPR051144">
    <property type="entry name" value="Formin_homology_domain"/>
</dbReference>
<reference evidence="3" key="1">
    <citation type="journal article" date="2021" name="Nat. Commun.">
        <title>Genomic analyses provide insights into spinach domestication and the genetic basis of agronomic traits.</title>
        <authorList>
            <person name="Cai X."/>
            <person name="Sun X."/>
            <person name="Xu C."/>
            <person name="Sun H."/>
            <person name="Wang X."/>
            <person name="Ge C."/>
            <person name="Zhang Z."/>
            <person name="Wang Q."/>
            <person name="Fei Z."/>
            <person name="Jiao C."/>
            <person name="Wang Q."/>
        </authorList>
    </citation>
    <scope>NUCLEOTIDE SEQUENCE [LARGE SCALE GENOMIC DNA]</scope>
    <source>
        <strain evidence="3">cv. Varoflay</strain>
    </source>
</reference>
<dbReference type="PANTHER" id="PTHR45733">
    <property type="entry name" value="FORMIN-J"/>
    <property type="match status" value="1"/>
</dbReference>
<proteinExistence type="inferred from homology"/>
<name>A0ABM3QMQ1_SPIOL</name>
<evidence type="ECO:0000313" key="4">
    <source>
        <dbReference type="RefSeq" id="XP_056684645.1"/>
    </source>
</evidence>
<dbReference type="RefSeq" id="XP_056684645.1">
    <property type="nucleotide sequence ID" value="XM_056828667.1"/>
</dbReference>
<dbReference type="SUPFAM" id="SSF101447">
    <property type="entry name" value="Formin homology 2 domain (FH2 domain)"/>
    <property type="match status" value="1"/>
</dbReference>
<dbReference type="Proteomes" id="UP000813463">
    <property type="component" value="Chromosome 5"/>
</dbReference>
<gene>
    <name evidence="4" type="primary">LOC130460895</name>
</gene>
<evidence type="ECO:0000256" key="1">
    <source>
        <dbReference type="ARBA" id="ARBA00006468"/>
    </source>
</evidence>
<dbReference type="InterPro" id="IPR042201">
    <property type="entry name" value="FH2_Formin_sf"/>
</dbReference>
<dbReference type="PANTHER" id="PTHR45733:SF10">
    <property type="entry name" value="FORMIN-LIKE PROTEIN 15A-RELATED"/>
    <property type="match status" value="1"/>
</dbReference>
<protein>
    <recommendedName>
        <fullName evidence="2">FH2 domain-containing protein</fullName>
    </recommendedName>
</protein>
<evidence type="ECO:0000313" key="3">
    <source>
        <dbReference type="Proteomes" id="UP000813463"/>
    </source>
</evidence>
<feature type="domain" description="FH2" evidence="2">
    <location>
        <begin position="88"/>
        <end position="150"/>
    </location>
</feature>
<dbReference type="InterPro" id="IPR015425">
    <property type="entry name" value="FH2_Formin"/>
</dbReference>
<comment type="similarity">
    <text evidence="1">Belongs to the formin-like family. Class-II subfamily.</text>
</comment>
<evidence type="ECO:0000259" key="2">
    <source>
        <dbReference type="Pfam" id="PF02181"/>
    </source>
</evidence>
<keyword evidence="3" id="KW-1185">Reference proteome</keyword>